<comment type="caution">
    <text evidence="4">The sequence shown here is derived from an EMBL/GenBank/DDBJ whole genome shotgun (WGS) entry which is preliminary data.</text>
</comment>
<reference evidence="4" key="2">
    <citation type="submission" date="2023-02" db="EMBL/GenBank/DDBJ databases">
        <title>'Rhodoalgimonas zhirmunskyi' gen. nov., isolated from a red alga.</title>
        <authorList>
            <person name="Nedashkovskaya O.I."/>
            <person name="Otstavnykh N.Y."/>
            <person name="Bystritskaya E.P."/>
            <person name="Balabanova L.A."/>
            <person name="Isaeva M.P."/>
        </authorList>
    </citation>
    <scope>NUCLEOTIDE SEQUENCE</scope>
    <source>
        <strain evidence="4">KCTC 52189</strain>
    </source>
</reference>
<accession>A0AAE3WDJ4</accession>
<sequence>MRRSVPHVLLFATMMFLAACSLPRGAGMVNEILREQDKEAPSFQVVQVTRANVAALRQWPATGWAGGYRWLSGNRGPSGNIIRPGDSIDLVIWDSQENSLIASPESKMVRMENLVVSPAGEIFVPYAQDMRVSGMTPDAARREIQDALAPVAPDAQVQLSHSSGQGNSADLVSGVTKPGTYALDGRNVTILSLIAQGGGISKELRNPLVRLIRDGKTYEVRADDLFANASKNVVIRGNDKVLVEEDKRYFTALGATGKEELVYFEKEQISALEAMSIIGGLSDNRANPKGVLVLRDYSERQLRRDGKGPEMPQVVFTFDMTNADGLFAARKFEINPRDTVLATESPVNAVRTIMGLLGTAIGLSTRIDEI</sequence>
<evidence type="ECO:0000256" key="1">
    <source>
        <dbReference type="ARBA" id="ARBA00022729"/>
    </source>
</evidence>
<dbReference type="Pfam" id="PF02563">
    <property type="entry name" value="Poly_export"/>
    <property type="match status" value="1"/>
</dbReference>
<dbReference type="InterPro" id="IPR049712">
    <property type="entry name" value="Poly_export"/>
</dbReference>
<organism evidence="4 5">
    <name type="scientific">Marimonas arenosa</name>
    <dbReference type="NCBI Taxonomy" id="1795305"/>
    <lineage>
        <taxon>Bacteria</taxon>
        <taxon>Pseudomonadati</taxon>
        <taxon>Pseudomonadota</taxon>
        <taxon>Alphaproteobacteria</taxon>
        <taxon>Rhodobacterales</taxon>
        <taxon>Paracoccaceae</taxon>
        <taxon>Marimonas</taxon>
    </lineage>
</organism>
<gene>
    <name evidence="4" type="ORF">NO357_13715</name>
</gene>
<dbReference type="GO" id="GO:0015159">
    <property type="term" value="F:polysaccharide transmembrane transporter activity"/>
    <property type="evidence" value="ECO:0007669"/>
    <property type="project" value="InterPro"/>
</dbReference>
<dbReference type="PANTHER" id="PTHR33619:SF3">
    <property type="entry name" value="POLYSACCHARIDE EXPORT PROTEIN GFCE-RELATED"/>
    <property type="match status" value="1"/>
</dbReference>
<dbReference type="Gene3D" id="3.30.1950.10">
    <property type="entry name" value="wza like domain"/>
    <property type="match status" value="1"/>
</dbReference>
<dbReference type="Gene3D" id="3.10.560.10">
    <property type="entry name" value="Outer membrane lipoprotein wza domain like"/>
    <property type="match status" value="2"/>
</dbReference>
<dbReference type="InterPro" id="IPR003715">
    <property type="entry name" value="Poly_export_N"/>
</dbReference>
<dbReference type="EMBL" id="JANHAX010000004">
    <property type="protein sequence ID" value="MDQ2090956.1"/>
    <property type="molecule type" value="Genomic_DNA"/>
</dbReference>
<keyword evidence="1 2" id="KW-0732">Signal</keyword>
<feature type="domain" description="Polysaccharide export protein N-terminal" evidence="3">
    <location>
        <begin position="80"/>
        <end position="159"/>
    </location>
</feature>
<keyword evidence="5" id="KW-1185">Reference proteome</keyword>
<dbReference type="AlphaFoldDB" id="A0AAE3WDJ4"/>
<evidence type="ECO:0000313" key="5">
    <source>
        <dbReference type="Proteomes" id="UP001226762"/>
    </source>
</evidence>
<reference evidence="4" key="1">
    <citation type="submission" date="2022-07" db="EMBL/GenBank/DDBJ databases">
        <authorList>
            <person name="Otstavnykh N."/>
            <person name="Isaeva M."/>
            <person name="Bystritskaya E."/>
        </authorList>
    </citation>
    <scope>NUCLEOTIDE SEQUENCE</scope>
    <source>
        <strain evidence="4">KCTC 52189</strain>
    </source>
</reference>
<dbReference type="RefSeq" id="WP_306736245.1">
    <property type="nucleotide sequence ID" value="NZ_JANHAX010000004.1"/>
</dbReference>
<dbReference type="PANTHER" id="PTHR33619">
    <property type="entry name" value="POLYSACCHARIDE EXPORT PROTEIN GFCE-RELATED"/>
    <property type="match status" value="1"/>
</dbReference>
<evidence type="ECO:0000256" key="2">
    <source>
        <dbReference type="SAM" id="SignalP"/>
    </source>
</evidence>
<protein>
    <submittedName>
        <fullName evidence="4">Polysaccharide export protein</fullName>
    </submittedName>
</protein>
<name>A0AAE3WDJ4_9RHOB</name>
<feature type="signal peptide" evidence="2">
    <location>
        <begin position="1"/>
        <end position="26"/>
    </location>
</feature>
<feature type="chain" id="PRO_5042228064" evidence="2">
    <location>
        <begin position="27"/>
        <end position="370"/>
    </location>
</feature>
<dbReference type="PROSITE" id="PS51257">
    <property type="entry name" value="PROKAR_LIPOPROTEIN"/>
    <property type="match status" value="1"/>
</dbReference>
<proteinExistence type="predicted"/>
<dbReference type="Proteomes" id="UP001226762">
    <property type="component" value="Unassembled WGS sequence"/>
</dbReference>
<evidence type="ECO:0000313" key="4">
    <source>
        <dbReference type="EMBL" id="MDQ2090956.1"/>
    </source>
</evidence>
<evidence type="ECO:0000259" key="3">
    <source>
        <dbReference type="Pfam" id="PF02563"/>
    </source>
</evidence>